<comment type="similarity">
    <text evidence="10">Belongs to the ApbE family.</text>
</comment>
<evidence type="ECO:0000256" key="3">
    <source>
        <dbReference type="ARBA" id="ARBA00022630"/>
    </source>
</evidence>
<keyword evidence="6 10" id="KW-0274">FAD</keyword>
<name>A0A1W2GCT9_REIFA</name>
<dbReference type="EMBL" id="FWYF01000002">
    <property type="protein sequence ID" value="SMD34463.1"/>
    <property type="molecule type" value="Genomic_DNA"/>
</dbReference>
<sequence length="338" mass="37523">MQKRRILLIVLAVGILILYRQLNPVENLVLQHVTGTTMGTIAYSIKYLAEEEAYYKKEVDSILVAFNQSLSTYIPDSEISRFNLEDSITYQSTFMYPILKMSQEMFVGSKGAYDPTIGPLVNAWGFGPKKKSMLDSAIVDSLLRVVGFEQVVFDEKGAYKPSDTYLDFSASAKGYALDVIAHFLHAKGVENYMIEIGGEVRCQGQNQNQTVWKIGIEKPEMNQGQGHAYATVFVNNRSLATSGNYRNYYEENGRIIAHTISPFTGYNVSHNLLSASIFAPNCTLADGYATACMVMGLEESIEMIKKLNGVDAFFIYSDENGALKSFATAGIESQVEVL</sequence>
<evidence type="ECO:0000256" key="4">
    <source>
        <dbReference type="ARBA" id="ARBA00022679"/>
    </source>
</evidence>
<evidence type="ECO:0000256" key="1">
    <source>
        <dbReference type="ARBA" id="ARBA00011955"/>
    </source>
</evidence>
<evidence type="ECO:0000256" key="8">
    <source>
        <dbReference type="ARBA" id="ARBA00031306"/>
    </source>
</evidence>
<evidence type="ECO:0000313" key="12">
    <source>
        <dbReference type="EMBL" id="SMD34463.1"/>
    </source>
</evidence>
<dbReference type="PANTHER" id="PTHR30040">
    <property type="entry name" value="THIAMINE BIOSYNTHESIS LIPOPROTEIN APBE"/>
    <property type="match status" value="1"/>
</dbReference>
<dbReference type="Proteomes" id="UP000192472">
    <property type="component" value="Unassembled WGS sequence"/>
</dbReference>
<evidence type="ECO:0000313" key="13">
    <source>
        <dbReference type="Proteomes" id="UP000192472"/>
    </source>
</evidence>
<dbReference type="InterPro" id="IPR003374">
    <property type="entry name" value="ApbE-like_sf"/>
</dbReference>
<dbReference type="STRING" id="692418.SAMN04488029_2021"/>
<organism evidence="12 13">
    <name type="scientific">Reichenbachiella faecimaris</name>
    <dbReference type="NCBI Taxonomy" id="692418"/>
    <lineage>
        <taxon>Bacteria</taxon>
        <taxon>Pseudomonadati</taxon>
        <taxon>Bacteroidota</taxon>
        <taxon>Cytophagia</taxon>
        <taxon>Cytophagales</taxon>
        <taxon>Reichenbachiellaceae</taxon>
        <taxon>Reichenbachiella</taxon>
    </lineage>
</organism>
<keyword evidence="7 10" id="KW-0460">Magnesium</keyword>
<feature type="binding site" evidence="11">
    <location>
        <position position="170"/>
    </location>
    <ligand>
        <name>Mg(2+)</name>
        <dbReference type="ChEBI" id="CHEBI:18420"/>
    </ligand>
</feature>
<dbReference type="AlphaFoldDB" id="A0A1W2GCT9"/>
<proteinExistence type="inferred from homology"/>
<comment type="catalytic activity">
    <reaction evidence="9 10">
        <text>L-threonyl-[protein] + FAD = FMN-L-threonyl-[protein] + AMP + H(+)</text>
        <dbReference type="Rhea" id="RHEA:36847"/>
        <dbReference type="Rhea" id="RHEA-COMP:11060"/>
        <dbReference type="Rhea" id="RHEA-COMP:11061"/>
        <dbReference type="ChEBI" id="CHEBI:15378"/>
        <dbReference type="ChEBI" id="CHEBI:30013"/>
        <dbReference type="ChEBI" id="CHEBI:57692"/>
        <dbReference type="ChEBI" id="CHEBI:74257"/>
        <dbReference type="ChEBI" id="CHEBI:456215"/>
        <dbReference type="EC" id="2.7.1.180"/>
    </reaction>
</comment>
<keyword evidence="5 10" id="KW-0479">Metal-binding</keyword>
<dbReference type="OrthoDB" id="9778595at2"/>
<dbReference type="GO" id="GO:0016740">
    <property type="term" value="F:transferase activity"/>
    <property type="evidence" value="ECO:0007669"/>
    <property type="project" value="UniProtKB-UniRule"/>
</dbReference>
<keyword evidence="13" id="KW-1185">Reference proteome</keyword>
<evidence type="ECO:0000256" key="9">
    <source>
        <dbReference type="ARBA" id="ARBA00048540"/>
    </source>
</evidence>
<evidence type="ECO:0000256" key="2">
    <source>
        <dbReference type="ARBA" id="ARBA00016337"/>
    </source>
</evidence>
<dbReference type="Gene3D" id="3.10.520.10">
    <property type="entry name" value="ApbE-like domains"/>
    <property type="match status" value="1"/>
</dbReference>
<evidence type="ECO:0000256" key="11">
    <source>
        <dbReference type="PIRSR" id="PIRSR006268-2"/>
    </source>
</evidence>
<dbReference type="PIRSF" id="PIRSF006268">
    <property type="entry name" value="ApbE"/>
    <property type="match status" value="1"/>
</dbReference>
<keyword evidence="4 10" id="KW-0808">Transferase</keyword>
<accession>A0A1W2GCT9</accession>
<dbReference type="RefSeq" id="WP_084372698.1">
    <property type="nucleotide sequence ID" value="NZ_FWYF01000002.1"/>
</dbReference>
<comment type="cofactor">
    <cofactor evidence="11">
        <name>Mg(2+)</name>
        <dbReference type="ChEBI" id="CHEBI:18420"/>
    </cofactor>
    <cofactor evidence="11">
        <name>Mn(2+)</name>
        <dbReference type="ChEBI" id="CHEBI:29035"/>
    </cofactor>
    <text evidence="11">Magnesium. Can also use manganese.</text>
</comment>
<dbReference type="GO" id="GO:0046872">
    <property type="term" value="F:metal ion binding"/>
    <property type="evidence" value="ECO:0007669"/>
    <property type="project" value="UniProtKB-UniRule"/>
</dbReference>
<evidence type="ECO:0000256" key="7">
    <source>
        <dbReference type="ARBA" id="ARBA00022842"/>
    </source>
</evidence>
<keyword evidence="12" id="KW-0449">Lipoprotein</keyword>
<evidence type="ECO:0000256" key="5">
    <source>
        <dbReference type="ARBA" id="ARBA00022723"/>
    </source>
</evidence>
<evidence type="ECO:0000256" key="6">
    <source>
        <dbReference type="ARBA" id="ARBA00022827"/>
    </source>
</evidence>
<keyword evidence="3 10" id="KW-0285">Flavoprotein</keyword>
<dbReference type="Pfam" id="PF02424">
    <property type="entry name" value="ApbE"/>
    <property type="match status" value="1"/>
</dbReference>
<feature type="binding site" evidence="11">
    <location>
        <position position="286"/>
    </location>
    <ligand>
        <name>Mg(2+)</name>
        <dbReference type="ChEBI" id="CHEBI:18420"/>
    </ligand>
</feature>
<evidence type="ECO:0000256" key="10">
    <source>
        <dbReference type="PIRNR" id="PIRNR006268"/>
    </source>
</evidence>
<reference evidence="12 13" key="1">
    <citation type="submission" date="2017-04" db="EMBL/GenBank/DDBJ databases">
        <authorList>
            <person name="Afonso C.L."/>
            <person name="Miller P.J."/>
            <person name="Scott M.A."/>
            <person name="Spackman E."/>
            <person name="Goraichik I."/>
            <person name="Dimitrov K.M."/>
            <person name="Suarez D.L."/>
            <person name="Swayne D.E."/>
        </authorList>
    </citation>
    <scope>NUCLEOTIDE SEQUENCE [LARGE SCALE GENOMIC DNA]</scope>
    <source>
        <strain evidence="12 13">DSM 26133</strain>
    </source>
</reference>
<dbReference type="SUPFAM" id="SSF143631">
    <property type="entry name" value="ApbE-like"/>
    <property type="match status" value="1"/>
</dbReference>
<feature type="binding site" evidence="11">
    <location>
        <position position="290"/>
    </location>
    <ligand>
        <name>Mg(2+)</name>
        <dbReference type="ChEBI" id="CHEBI:18420"/>
    </ligand>
</feature>
<dbReference type="InterPro" id="IPR024932">
    <property type="entry name" value="ApbE"/>
</dbReference>
<gene>
    <name evidence="12" type="ORF">SAMN04488029_2021</name>
</gene>
<dbReference type="EC" id="2.7.1.180" evidence="1 10"/>
<dbReference type="PANTHER" id="PTHR30040:SF2">
    <property type="entry name" value="FAD:PROTEIN FMN TRANSFERASE"/>
    <property type="match status" value="1"/>
</dbReference>
<protein>
    <recommendedName>
        <fullName evidence="2 10">FAD:protein FMN transferase</fullName>
        <ecNumber evidence="1 10">2.7.1.180</ecNumber>
    </recommendedName>
    <alternativeName>
        <fullName evidence="8 10">Flavin transferase</fullName>
    </alternativeName>
</protein>